<organism evidence="1 2">
    <name type="scientific">Parasediminibacterium paludis</name>
    <dbReference type="NCBI Taxonomy" id="908966"/>
    <lineage>
        <taxon>Bacteria</taxon>
        <taxon>Pseudomonadati</taxon>
        <taxon>Bacteroidota</taxon>
        <taxon>Chitinophagia</taxon>
        <taxon>Chitinophagales</taxon>
        <taxon>Chitinophagaceae</taxon>
        <taxon>Parasediminibacterium</taxon>
    </lineage>
</organism>
<comment type="caution">
    <text evidence="1">The sequence shown here is derived from an EMBL/GenBank/DDBJ whole genome shotgun (WGS) entry which is preliminary data.</text>
</comment>
<evidence type="ECO:0000313" key="2">
    <source>
        <dbReference type="Proteomes" id="UP001595906"/>
    </source>
</evidence>
<sequence>MESLNSLKGIISSKNIEDLSSKKEKFEEEINTMKDRYISFFQQKPNDQPEYINLKFVDNQMTNEGILSSEFEVTFSNELPNNLMKDFIQLVAPLITVFGR</sequence>
<reference evidence="2" key="1">
    <citation type="journal article" date="2019" name="Int. J. Syst. Evol. Microbiol.">
        <title>The Global Catalogue of Microorganisms (GCM) 10K type strain sequencing project: providing services to taxonomists for standard genome sequencing and annotation.</title>
        <authorList>
            <consortium name="The Broad Institute Genomics Platform"/>
            <consortium name="The Broad Institute Genome Sequencing Center for Infectious Disease"/>
            <person name="Wu L."/>
            <person name="Ma J."/>
        </authorList>
    </citation>
    <scope>NUCLEOTIDE SEQUENCE [LARGE SCALE GENOMIC DNA]</scope>
    <source>
        <strain evidence="2">CECT 8010</strain>
    </source>
</reference>
<dbReference type="RefSeq" id="WP_379013943.1">
    <property type="nucleotide sequence ID" value="NZ_JBHSDC010000018.1"/>
</dbReference>
<accession>A0ABV8PY12</accession>
<proteinExistence type="predicted"/>
<evidence type="ECO:0000313" key="1">
    <source>
        <dbReference type="EMBL" id="MFC4232185.1"/>
    </source>
</evidence>
<dbReference type="Proteomes" id="UP001595906">
    <property type="component" value="Unassembled WGS sequence"/>
</dbReference>
<protein>
    <submittedName>
        <fullName evidence="1">Uncharacterized protein</fullName>
    </submittedName>
</protein>
<dbReference type="EMBL" id="JBHSDC010000018">
    <property type="protein sequence ID" value="MFC4232185.1"/>
    <property type="molecule type" value="Genomic_DNA"/>
</dbReference>
<gene>
    <name evidence="1" type="ORF">ACFOW1_09800</name>
</gene>
<keyword evidence="2" id="KW-1185">Reference proteome</keyword>
<name>A0ABV8PY12_9BACT</name>